<keyword evidence="4" id="KW-1185">Reference proteome</keyword>
<dbReference type="InterPro" id="IPR024455">
    <property type="entry name" value="Phage_capsid"/>
</dbReference>
<comment type="caution">
    <text evidence="3">The sequence shown here is derived from an EMBL/GenBank/DDBJ whole genome shotgun (WGS) entry which is preliminary data.</text>
</comment>
<evidence type="ECO:0000313" key="4">
    <source>
        <dbReference type="Proteomes" id="UP001084650"/>
    </source>
</evidence>
<sequence length="279" mass="29118">MASNTTTFASILRPEQVAELVIQPLIAQSIAGQVLTAVTTGSHDYRIPVVTADPSASWVAEGAEIPVDDAEVDEVIVTPKKLAGLTVITRELANDSNPAAADVVGDGITRDLIRKVDQALFTASTTNGPGGIPGVSGVSTVDAGASYANVDAFSDALYTAAGFNATISAWVTNPATAKTLAKVKEGSGSNKPLLQPDPTQPGRRQILGVPLLTTPYVTTTNNVIWGIAAQYAYLVVREEGEVESDRSVFFTSDRVAVRAIVRLGFGFPHPASLVKIATS</sequence>
<dbReference type="Proteomes" id="UP001084650">
    <property type="component" value="Unassembled WGS sequence"/>
</dbReference>
<accession>A0ABT4HQG9</accession>
<dbReference type="Pfam" id="PF05065">
    <property type="entry name" value="Phage_capsid"/>
    <property type="match status" value="1"/>
</dbReference>
<comment type="subcellular location">
    <subcellularLocation>
        <location evidence="1">Virion</location>
    </subcellularLocation>
</comment>
<dbReference type="SUPFAM" id="SSF56563">
    <property type="entry name" value="Major capsid protein gp5"/>
    <property type="match status" value="1"/>
</dbReference>
<feature type="domain" description="Phage capsid-like C-terminal" evidence="2">
    <location>
        <begin position="13"/>
        <end position="276"/>
    </location>
</feature>
<reference evidence="3" key="1">
    <citation type="submission" date="2022-12" db="EMBL/GenBank/DDBJ databases">
        <title>Whole genome sequence of Mycolicibacterium iranicum strain SBH312.</title>
        <authorList>
            <person name="Jani J."/>
            <person name="Arifin Mustapha Z."/>
            <person name="Ahmed K."/>
            <person name="Kai Ling C."/>
        </authorList>
    </citation>
    <scope>NUCLEOTIDE SEQUENCE</scope>
    <source>
        <strain evidence="3">SBH312</strain>
    </source>
</reference>
<dbReference type="EMBL" id="JAPQYE010000026">
    <property type="protein sequence ID" value="MCZ0732213.1"/>
    <property type="molecule type" value="Genomic_DNA"/>
</dbReference>
<name>A0ABT4HQG9_MYCIR</name>
<dbReference type="NCBIfam" id="TIGR01554">
    <property type="entry name" value="major_cap_HK97"/>
    <property type="match status" value="1"/>
</dbReference>
<proteinExistence type="predicted"/>
<gene>
    <name evidence="3" type="ORF">OY187_29595</name>
</gene>
<dbReference type="Gene3D" id="3.30.2320.10">
    <property type="entry name" value="hypothetical protein PF0899 domain"/>
    <property type="match status" value="1"/>
</dbReference>
<protein>
    <submittedName>
        <fullName evidence="3">Phage major capsid protein</fullName>
    </submittedName>
</protein>
<evidence type="ECO:0000256" key="1">
    <source>
        <dbReference type="ARBA" id="ARBA00004328"/>
    </source>
</evidence>
<evidence type="ECO:0000259" key="2">
    <source>
        <dbReference type="Pfam" id="PF05065"/>
    </source>
</evidence>
<dbReference type="Gene3D" id="3.30.2400.10">
    <property type="entry name" value="Major capsid protein gp5"/>
    <property type="match status" value="1"/>
</dbReference>
<evidence type="ECO:0000313" key="3">
    <source>
        <dbReference type="EMBL" id="MCZ0732213.1"/>
    </source>
</evidence>
<organism evidence="3 4">
    <name type="scientific">Mycolicibacterium iranicum</name>
    <name type="common">Mycobacterium iranicum</name>
    <dbReference type="NCBI Taxonomy" id="912594"/>
    <lineage>
        <taxon>Bacteria</taxon>
        <taxon>Bacillati</taxon>
        <taxon>Actinomycetota</taxon>
        <taxon>Actinomycetes</taxon>
        <taxon>Mycobacteriales</taxon>
        <taxon>Mycobacteriaceae</taxon>
        <taxon>Mycolicibacterium</taxon>
    </lineage>
</organism>
<dbReference type="InterPro" id="IPR054612">
    <property type="entry name" value="Phage_capsid-like_C"/>
</dbReference>
<dbReference type="RefSeq" id="WP_268787967.1">
    <property type="nucleotide sequence ID" value="NZ_JAPQYE010000026.1"/>
</dbReference>